<feature type="compositionally biased region" description="Basic and acidic residues" evidence="1">
    <location>
        <begin position="1"/>
        <end position="12"/>
    </location>
</feature>
<name>A0A2N4SXQ9_9MICC</name>
<dbReference type="RefSeq" id="WP_083664914.1">
    <property type="nucleotide sequence ID" value="NZ_LOMZ01000004.1"/>
</dbReference>
<dbReference type="EMBL" id="LOMZ01000004">
    <property type="protein sequence ID" value="PLC10755.1"/>
    <property type="molecule type" value="Genomic_DNA"/>
</dbReference>
<dbReference type="Proteomes" id="UP000234632">
    <property type="component" value="Unassembled WGS sequence"/>
</dbReference>
<evidence type="ECO:0000313" key="3">
    <source>
        <dbReference type="Proteomes" id="UP000234632"/>
    </source>
</evidence>
<accession>A0A2N4SXQ9</accession>
<reference evidence="2 3" key="1">
    <citation type="submission" date="2015-12" db="EMBL/GenBank/DDBJ databases">
        <authorList>
            <person name="Shamseldin A."/>
            <person name="Moawad H."/>
            <person name="Abd El-Rahim W.M."/>
            <person name="Sadowsky M.J."/>
        </authorList>
    </citation>
    <scope>NUCLEOTIDE SEQUENCE [LARGE SCALE GENOMIC DNA]</scope>
    <source>
        <strain evidence="2 3">S43</strain>
    </source>
</reference>
<protein>
    <submittedName>
        <fullName evidence="2">Uncharacterized protein</fullName>
    </submittedName>
</protein>
<feature type="region of interest" description="Disordered" evidence="1">
    <location>
        <begin position="1"/>
        <end position="77"/>
    </location>
</feature>
<organism evidence="2 3">
    <name type="scientific">Kocuria flava</name>
    <dbReference type="NCBI Taxonomy" id="446860"/>
    <lineage>
        <taxon>Bacteria</taxon>
        <taxon>Bacillati</taxon>
        <taxon>Actinomycetota</taxon>
        <taxon>Actinomycetes</taxon>
        <taxon>Micrococcales</taxon>
        <taxon>Micrococcaceae</taxon>
        <taxon>Kocuria</taxon>
    </lineage>
</organism>
<evidence type="ECO:0000256" key="1">
    <source>
        <dbReference type="SAM" id="MobiDB-lite"/>
    </source>
</evidence>
<gene>
    <name evidence="2" type="ORF">AUQ48_17035</name>
</gene>
<feature type="compositionally biased region" description="Polar residues" evidence="1">
    <location>
        <begin position="53"/>
        <end position="70"/>
    </location>
</feature>
<comment type="caution">
    <text evidence="2">The sequence shown here is derived from an EMBL/GenBank/DDBJ whole genome shotgun (WGS) entry which is preliminary data.</text>
</comment>
<proteinExistence type="predicted"/>
<evidence type="ECO:0000313" key="2">
    <source>
        <dbReference type="EMBL" id="PLC10755.1"/>
    </source>
</evidence>
<sequence length="221" mass="23700">MPARRSLKDRNKAAITRPVEAPPAEPVAEPTPEEKSPAITAPMADAPAVGERSASQDLATRLTESSTATIEQGGRTRRPQVLPVGTARLGLYLRQATLEGAKSAYVADLDTLADPPTSFARWIAAALDTHAARTPADRARLAEAHPDPEEGKRGVNRAFILPVDTITRMEETTGIDRRAGRMQSVSQLAAEALRIAIEDARVRNGGSLPIAPKRLPNKPVR</sequence>
<dbReference type="AlphaFoldDB" id="A0A2N4SXQ9"/>